<accession>A0ABQ6DGJ6</accession>
<organism evidence="2 3">
    <name type="scientific">Methylobacterium oxalidis</name>
    <dbReference type="NCBI Taxonomy" id="944322"/>
    <lineage>
        <taxon>Bacteria</taxon>
        <taxon>Pseudomonadati</taxon>
        <taxon>Pseudomonadota</taxon>
        <taxon>Alphaproteobacteria</taxon>
        <taxon>Hyphomicrobiales</taxon>
        <taxon>Methylobacteriaceae</taxon>
        <taxon>Methylobacterium</taxon>
    </lineage>
</organism>
<evidence type="ECO:0000313" key="2">
    <source>
        <dbReference type="EMBL" id="GLS63960.1"/>
    </source>
</evidence>
<comment type="caution">
    <text evidence="2">The sequence shown here is derived from an EMBL/GenBank/DDBJ whole genome shotgun (WGS) entry which is preliminary data.</text>
</comment>
<feature type="region of interest" description="Disordered" evidence="1">
    <location>
        <begin position="1"/>
        <end position="24"/>
    </location>
</feature>
<dbReference type="EMBL" id="BSPK01000033">
    <property type="protein sequence ID" value="GLS63960.1"/>
    <property type="molecule type" value="Genomic_DNA"/>
</dbReference>
<protein>
    <submittedName>
        <fullName evidence="2">Uncharacterized protein</fullName>
    </submittedName>
</protein>
<evidence type="ECO:0000313" key="3">
    <source>
        <dbReference type="Proteomes" id="UP001156856"/>
    </source>
</evidence>
<evidence type="ECO:0000256" key="1">
    <source>
        <dbReference type="SAM" id="MobiDB-lite"/>
    </source>
</evidence>
<proteinExistence type="predicted"/>
<keyword evidence="3" id="KW-1185">Reference proteome</keyword>
<gene>
    <name evidence="2" type="ORF">GCM10007888_23410</name>
</gene>
<feature type="compositionally biased region" description="Basic and acidic residues" evidence="1">
    <location>
        <begin position="1"/>
        <end position="18"/>
    </location>
</feature>
<dbReference type="Proteomes" id="UP001156856">
    <property type="component" value="Unassembled WGS sequence"/>
</dbReference>
<reference evidence="3" key="1">
    <citation type="journal article" date="2019" name="Int. J. Syst. Evol. Microbiol.">
        <title>The Global Catalogue of Microorganisms (GCM) 10K type strain sequencing project: providing services to taxonomists for standard genome sequencing and annotation.</title>
        <authorList>
            <consortium name="The Broad Institute Genomics Platform"/>
            <consortium name="The Broad Institute Genome Sequencing Center for Infectious Disease"/>
            <person name="Wu L."/>
            <person name="Ma J."/>
        </authorList>
    </citation>
    <scope>NUCLEOTIDE SEQUENCE [LARGE SCALE GENOMIC DNA]</scope>
    <source>
        <strain evidence="3">NBRC 107715</strain>
    </source>
</reference>
<name>A0ABQ6DGJ6_9HYPH</name>
<sequence>MRERLGRPARTSDDRPDRSGTPVFVELRADRPLARPVSLAQALEGFGLDLEQAHRALDTIKARRHARLELYVSERSGPLEALEAFGLAVRRVGSAP</sequence>